<organism evidence="2 3">
    <name type="scientific">Rhizobium rhizoryzae</name>
    <dbReference type="NCBI Taxonomy" id="451876"/>
    <lineage>
        <taxon>Bacteria</taxon>
        <taxon>Pseudomonadati</taxon>
        <taxon>Pseudomonadota</taxon>
        <taxon>Alphaproteobacteria</taxon>
        <taxon>Hyphomicrobiales</taxon>
        <taxon>Rhizobiaceae</taxon>
        <taxon>Rhizobium/Agrobacterium group</taxon>
        <taxon>Rhizobium</taxon>
    </lineage>
</organism>
<dbReference type="RefSeq" id="WP_062556036.1">
    <property type="nucleotide sequence ID" value="NZ_CP049250.1"/>
</dbReference>
<evidence type="ECO:0000313" key="3">
    <source>
        <dbReference type="Proteomes" id="UP000519897"/>
    </source>
</evidence>
<dbReference type="AlphaFoldDB" id="A0A7W6LHQ6"/>
<dbReference type="EMBL" id="JACIEC010000004">
    <property type="protein sequence ID" value="MBB4144594.1"/>
    <property type="molecule type" value="Genomic_DNA"/>
</dbReference>
<protein>
    <submittedName>
        <fullName evidence="2">SAM-dependent methyltransferase</fullName>
    </submittedName>
</protein>
<proteinExistence type="predicted"/>
<dbReference type="Gene3D" id="3.40.50.150">
    <property type="entry name" value="Vaccinia Virus protein VP39"/>
    <property type="match status" value="1"/>
</dbReference>
<keyword evidence="3" id="KW-1185">Reference proteome</keyword>
<evidence type="ECO:0000313" key="2">
    <source>
        <dbReference type="EMBL" id="MBB4144594.1"/>
    </source>
</evidence>
<gene>
    <name evidence="2" type="ORF">GGQ72_003151</name>
</gene>
<comment type="caution">
    <text evidence="2">The sequence shown here is derived from an EMBL/GenBank/DDBJ whole genome shotgun (WGS) entry which is preliminary data.</text>
</comment>
<sequence length="247" mass="27668">MHADIVDLREFYHSPLGAFAEHSIGMALSSLWARLPEERLVGLGYAVPYIERFKADTERTFAFMPAGQGAVNWPVGDLSSTALVFEEELPLPDSSIDRILMVHSLEFAENPRETLKEMWRVLAPGGRLVIVVPNRRGVWARMEHTPFGSGRPYSRRQLTNLLRETNFTPAASAEALFFPPSKVRAVLKLRHGLERVGRRLWPAFSGVLILEAQKRLYQGLPVAARASRRVFVPVLGAQGVPTTRSRS</sequence>
<dbReference type="InterPro" id="IPR029063">
    <property type="entry name" value="SAM-dependent_MTases_sf"/>
</dbReference>
<dbReference type="GO" id="GO:0008757">
    <property type="term" value="F:S-adenosylmethionine-dependent methyltransferase activity"/>
    <property type="evidence" value="ECO:0007669"/>
    <property type="project" value="InterPro"/>
</dbReference>
<dbReference type="GO" id="GO:0032259">
    <property type="term" value="P:methylation"/>
    <property type="evidence" value="ECO:0007669"/>
    <property type="project" value="UniProtKB-KW"/>
</dbReference>
<keyword evidence="2" id="KW-0489">Methyltransferase</keyword>
<feature type="domain" description="Methyltransferase type 11" evidence="1">
    <location>
        <begin position="87"/>
        <end position="130"/>
    </location>
</feature>
<dbReference type="Proteomes" id="UP000519897">
    <property type="component" value="Unassembled WGS sequence"/>
</dbReference>
<dbReference type="CDD" id="cd02440">
    <property type="entry name" value="AdoMet_MTases"/>
    <property type="match status" value="1"/>
</dbReference>
<name>A0A7W6LHQ6_9HYPH</name>
<accession>A0A7W6LHQ6</accession>
<evidence type="ECO:0000259" key="1">
    <source>
        <dbReference type="Pfam" id="PF08241"/>
    </source>
</evidence>
<keyword evidence="2" id="KW-0808">Transferase</keyword>
<dbReference type="SUPFAM" id="SSF53335">
    <property type="entry name" value="S-adenosyl-L-methionine-dependent methyltransferases"/>
    <property type="match status" value="1"/>
</dbReference>
<dbReference type="InterPro" id="IPR013216">
    <property type="entry name" value="Methyltransf_11"/>
</dbReference>
<dbReference type="Pfam" id="PF08241">
    <property type="entry name" value="Methyltransf_11"/>
    <property type="match status" value="1"/>
</dbReference>
<reference evidence="2 3" key="1">
    <citation type="submission" date="2020-08" db="EMBL/GenBank/DDBJ databases">
        <title>Genomic Encyclopedia of Type Strains, Phase IV (KMG-IV): sequencing the most valuable type-strain genomes for metagenomic binning, comparative biology and taxonomic classification.</title>
        <authorList>
            <person name="Goeker M."/>
        </authorList>
    </citation>
    <scope>NUCLEOTIDE SEQUENCE [LARGE SCALE GENOMIC DNA]</scope>
    <source>
        <strain evidence="2 3">DSM 29514</strain>
    </source>
</reference>